<dbReference type="EMBL" id="HG994583">
    <property type="protein sequence ID" value="CAF2910436.1"/>
    <property type="molecule type" value="Genomic_DNA"/>
</dbReference>
<organism evidence="1 2">
    <name type="scientific">Lepeophtheirus salmonis</name>
    <name type="common">Salmon louse</name>
    <name type="synonym">Caligus salmonis</name>
    <dbReference type="NCBI Taxonomy" id="72036"/>
    <lineage>
        <taxon>Eukaryota</taxon>
        <taxon>Metazoa</taxon>
        <taxon>Ecdysozoa</taxon>
        <taxon>Arthropoda</taxon>
        <taxon>Crustacea</taxon>
        <taxon>Multicrustacea</taxon>
        <taxon>Hexanauplia</taxon>
        <taxon>Copepoda</taxon>
        <taxon>Siphonostomatoida</taxon>
        <taxon>Caligidae</taxon>
        <taxon>Lepeophtheirus</taxon>
    </lineage>
</organism>
<keyword evidence="2" id="KW-1185">Reference proteome</keyword>
<evidence type="ECO:0000313" key="2">
    <source>
        <dbReference type="Proteomes" id="UP000675881"/>
    </source>
</evidence>
<evidence type="ECO:0000313" key="1">
    <source>
        <dbReference type="EMBL" id="CAF2910436.1"/>
    </source>
</evidence>
<name>A0A7R8H6U6_LEPSM</name>
<accession>A0A7R8H6U6</accession>
<dbReference type="Proteomes" id="UP000675881">
    <property type="component" value="Chromosome 4"/>
</dbReference>
<sequence>MTCYSRYFEQETEELGKEIPDQHPVFKIVQRLSGLELREEINRADYGNQTRIYKKNDENRVIKCFWCGYKRDHGKDCSRAEEEDILLHFANLKRNWMRSSLRHPEPGWIRLFMLYGGCITIPDALSRAPIDYPTEEDRIAETEDKKTDAVPSLLLPTSTVPKPEDQCDKKFTKNLHESTSSLRIAGGDDDHPGAVGAMKRIGILEIGKKIVKLLIEDEEQKESVTKEITGDILDITISEESCSEFELPFDIPHKVDVDFAINHQLDQSSSKSNRTFFCQVLEDSFGGKYDKAVLNLFAKTRTMIRIRYLNAQLEFNTGGSEKIRGKKQIGQFQV</sequence>
<dbReference type="AlphaFoldDB" id="A0A7R8H6U6"/>
<protein>
    <submittedName>
        <fullName evidence="1">(salmon louse) hypothetical protein</fullName>
    </submittedName>
</protein>
<reference evidence="1" key="1">
    <citation type="submission" date="2021-02" db="EMBL/GenBank/DDBJ databases">
        <authorList>
            <person name="Bekaert M."/>
        </authorList>
    </citation>
    <scope>NUCLEOTIDE SEQUENCE</scope>
    <source>
        <strain evidence="1">IoA-00</strain>
    </source>
</reference>
<proteinExistence type="predicted"/>
<gene>
    <name evidence="1" type="ORF">LSAA_9026</name>
</gene>